<sequence length="454" mass="48947">TLDSELSIAWTLEVDSQSGPPGRGRGRGGRDEEQLTLRAYDFDGARLMSFSLDQDWASELSALKVEPGFGGRIWLQGSDAVHVFDVDSGERASDYPVGAKIKDITLDSESTSLYVATADALHLIDRDGQAHAIAQPDLAADESLSYLAWDQDSETLWLASNQRILFLQQEQVYQTFQPPGVGSLRGIAPDGEGGIWLARPAWLTRYSADGAELTSLQPFAGYPGAGGTRGLTSDGRDKTVWPHSRRHVRQFDGAGVAGYEAAITSMSGEMLTSVLFTDRVPPEIEIASPAEGSYHNDPSVPVQIDWYDIGTGVDEDTLHLELNALTWEPECNFDLDGAECLPSDALEDGEYTLSATVEDYSGNESEVASVSLMIDTVSPSVMIESPADGEISNDARHRISIAWTDTGSGVDSDTVEWQRNDSPWPVDCSGDAEGADCTPGADLPDGEHTLAVRV</sequence>
<feature type="non-terminal residue" evidence="2">
    <location>
        <position position="454"/>
    </location>
</feature>
<name>A0AAP6JHJ9_9GAMM</name>
<proteinExistence type="predicted"/>
<dbReference type="SUPFAM" id="SSF63829">
    <property type="entry name" value="Calcium-dependent phosphotriesterase"/>
    <property type="match status" value="1"/>
</dbReference>
<dbReference type="InterPro" id="IPR013783">
    <property type="entry name" value="Ig-like_fold"/>
</dbReference>
<accession>A0AAP6JHJ9</accession>
<dbReference type="EMBL" id="JAYGII010000093">
    <property type="protein sequence ID" value="MEA5446916.1"/>
    <property type="molecule type" value="Genomic_DNA"/>
</dbReference>
<dbReference type="Proteomes" id="UP001302316">
    <property type="component" value="Unassembled WGS sequence"/>
</dbReference>
<dbReference type="Gene3D" id="2.60.40.10">
    <property type="entry name" value="Immunoglobulins"/>
    <property type="match status" value="1"/>
</dbReference>
<reference evidence="2 3" key="1">
    <citation type="submission" date="2023-12" db="EMBL/GenBank/DDBJ databases">
        <title>Whole-genome sequencing of halo(alkali)philic microorganisms from hypersaline lakes.</title>
        <authorList>
            <person name="Sorokin D.Y."/>
            <person name="Merkel A.Y."/>
            <person name="Messina E."/>
            <person name="Yakimov M."/>
        </authorList>
    </citation>
    <scope>NUCLEOTIDE SEQUENCE [LARGE SCALE GENOMIC DNA]</scope>
    <source>
        <strain evidence="2 3">AB-CW1</strain>
    </source>
</reference>
<feature type="domain" description="Bacterial Ig-like" evidence="1">
    <location>
        <begin position="310"/>
        <end position="376"/>
    </location>
</feature>
<evidence type="ECO:0000259" key="1">
    <source>
        <dbReference type="Pfam" id="PF19077"/>
    </source>
</evidence>
<feature type="non-terminal residue" evidence="2">
    <location>
        <position position="1"/>
    </location>
</feature>
<dbReference type="InterPro" id="IPR044016">
    <property type="entry name" value="Big_13"/>
</dbReference>
<organism evidence="2 3">
    <name type="scientific">Natronospira elongata</name>
    <dbReference type="NCBI Taxonomy" id="3110268"/>
    <lineage>
        <taxon>Bacteria</taxon>
        <taxon>Pseudomonadati</taxon>
        <taxon>Pseudomonadota</taxon>
        <taxon>Gammaproteobacteria</taxon>
        <taxon>Natronospirales</taxon>
        <taxon>Natronospiraceae</taxon>
        <taxon>Natronospira</taxon>
    </lineage>
</organism>
<keyword evidence="3" id="KW-1185">Reference proteome</keyword>
<evidence type="ECO:0000313" key="2">
    <source>
        <dbReference type="EMBL" id="MEA5446916.1"/>
    </source>
</evidence>
<dbReference type="Gene3D" id="2.130.10.10">
    <property type="entry name" value="YVTN repeat-like/Quinoprotein amine dehydrogenase"/>
    <property type="match status" value="1"/>
</dbReference>
<dbReference type="InterPro" id="IPR015943">
    <property type="entry name" value="WD40/YVTN_repeat-like_dom_sf"/>
</dbReference>
<protein>
    <submittedName>
        <fullName evidence="2">Ig-like domain-containing protein</fullName>
    </submittedName>
</protein>
<evidence type="ECO:0000313" key="3">
    <source>
        <dbReference type="Proteomes" id="UP001302316"/>
    </source>
</evidence>
<comment type="caution">
    <text evidence="2">The sequence shown here is derived from an EMBL/GenBank/DDBJ whole genome shotgun (WGS) entry which is preliminary data.</text>
</comment>
<dbReference type="AlphaFoldDB" id="A0AAP6JHJ9"/>
<dbReference type="RefSeq" id="WP_346053548.1">
    <property type="nucleotide sequence ID" value="NZ_JAYGII010000093.1"/>
</dbReference>
<gene>
    <name evidence="2" type="ORF">VCB98_13895</name>
</gene>
<dbReference type="Pfam" id="PF19077">
    <property type="entry name" value="Big_13"/>
    <property type="match status" value="1"/>
</dbReference>